<proteinExistence type="predicted"/>
<feature type="compositionally biased region" description="Polar residues" evidence="1">
    <location>
        <begin position="486"/>
        <end position="500"/>
    </location>
</feature>
<dbReference type="InterPro" id="IPR006311">
    <property type="entry name" value="TAT_signal"/>
</dbReference>
<feature type="chain" id="PRO_5041252892" description="DUF11 domain-containing protein" evidence="2">
    <location>
        <begin position="35"/>
        <end position="500"/>
    </location>
</feature>
<feature type="signal peptide" evidence="2">
    <location>
        <begin position="1"/>
        <end position="34"/>
    </location>
</feature>
<evidence type="ECO:0000313" key="4">
    <source>
        <dbReference type="Proteomes" id="UP001157160"/>
    </source>
</evidence>
<feature type="compositionally biased region" description="Low complexity" evidence="1">
    <location>
        <begin position="310"/>
        <end position="323"/>
    </location>
</feature>
<keyword evidence="4" id="KW-1185">Reference proteome</keyword>
<dbReference type="PROSITE" id="PS51318">
    <property type="entry name" value="TAT"/>
    <property type="match status" value="1"/>
</dbReference>
<reference evidence="3 4" key="1">
    <citation type="journal article" date="2014" name="Int. J. Syst. Evol. Microbiol.">
        <title>Complete genome sequence of Corynebacterium casei LMG S-19264T (=DSM 44701T), isolated from a smear-ripened cheese.</title>
        <authorList>
            <consortium name="US DOE Joint Genome Institute (JGI-PGF)"/>
            <person name="Walter F."/>
            <person name="Albersmeier A."/>
            <person name="Kalinowski J."/>
            <person name="Ruckert C."/>
        </authorList>
    </citation>
    <scope>NUCLEOTIDE SEQUENCE [LARGE SCALE GENOMIC DNA]</scope>
    <source>
        <strain evidence="3 4">NBRC 112289</strain>
    </source>
</reference>
<feature type="region of interest" description="Disordered" evidence="1">
    <location>
        <begin position="304"/>
        <end position="329"/>
    </location>
</feature>
<gene>
    <name evidence="3" type="ORF">GCM10025874_22720</name>
</gene>
<keyword evidence="2" id="KW-0732">Signal</keyword>
<name>A0AA37UEZ5_9MICO</name>
<dbReference type="Proteomes" id="UP001157160">
    <property type="component" value="Unassembled WGS sequence"/>
</dbReference>
<feature type="compositionally biased region" description="Low complexity" evidence="1">
    <location>
        <begin position="465"/>
        <end position="475"/>
    </location>
</feature>
<dbReference type="AlphaFoldDB" id="A0AA37UEZ5"/>
<evidence type="ECO:0000313" key="3">
    <source>
        <dbReference type="EMBL" id="GMA29019.1"/>
    </source>
</evidence>
<evidence type="ECO:0008006" key="5">
    <source>
        <dbReference type="Google" id="ProtNLM"/>
    </source>
</evidence>
<dbReference type="EMBL" id="BSUL01000001">
    <property type="protein sequence ID" value="GMA29019.1"/>
    <property type="molecule type" value="Genomic_DNA"/>
</dbReference>
<evidence type="ECO:0000256" key="1">
    <source>
        <dbReference type="SAM" id="MobiDB-lite"/>
    </source>
</evidence>
<sequence length="500" mass="51169">MLTARTTRLRRALIAALGALVAAPVLLGAQPAQATVSTDALQDEVTASVRIAGEGDLVPGDDLRLQVTVDNASAVDVPESVATVALGDGPLRQESALSAWLAGDDDVQQRARRTVGWLETPAIAAGQRSSFELTVPAGNLGIRDDPTVWGVRLLALDLDLGEGRDVQARSSVTWLPEGVESQQRVATVVPLTSGVATTTGVLDEGQLTALTGEQGRLRTRLDAATAAGATIAVDPMVLASIRRLGTSAPAAAAAWLADLEASTLDSFLLGYGDVDPIELLRANGASLRSPASLDFAMDAADFAEEPAPTPSATASPTATPATEAPDDDTALPDVAALTAWEPTLPELVWPVGAVAPAQLDGLVGAQSALLDDRSLASVPADSARIDTALPTVVERSAVSRAVAQAASATSTAAWQTAMARVKALLAVDARAGSATVVAALPRDGAETPASTTPSAPSARSLGALRARSSTRWTSPSPRPRPPTSPYQTASRPSTAWSARA</sequence>
<protein>
    <recommendedName>
        <fullName evidence="5">DUF11 domain-containing protein</fullName>
    </recommendedName>
</protein>
<evidence type="ECO:0000256" key="2">
    <source>
        <dbReference type="SAM" id="SignalP"/>
    </source>
</evidence>
<feature type="compositionally biased region" description="Low complexity" evidence="1">
    <location>
        <begin position="447"/>
        <end position="458"/>
    </location>
</feature>
<organism evidence="3 4">
    <name type="scientific">Arenivirga flava</name>
    <dbReference type="NCBI Taxonomy" id="1930060"/>
    <lineage>
        <taxon>Bacteria</taxon>
        <taxon>Bacillati</taxon>
        <taxon>Actinomycetota</taxon>
        <taxon>Actinomycetes</taxon>
        <taxon>Micrococcales</taxon>
        <taxon>Microbacteriaceae</taxon>
        <taxon>Arenivirga</taxon>
    </lineage>
</organism>
<feature type="region of interest" description="Disordered" evidence="1">
    <location>
        <begin position="444"/>
        <end position="500"/>
    </location>
</feature>
<accession>A0AA37UEZ5</accession>
<comment type="caution">
    <text evidence="3">The sequence shown here is derived from an EMBL/GenBank/DDBJ whole genome shotgun (WGS) entry which is preliminary data.</text>
</comment>